<evidence type="ECO:0000313" key="2">
    <source>
        <dbReference type="Proteomes" id="UP001314263"/>
    </source>
</evidence>
<organism evidence="1 2">
    <name type="scientific">Coccomyxa viridis</name>
    <dbReference type="NCBI Taxonomy" id="1274662"/>
    <lineage>
        <taxon>Eukaryota</taxon>
        <taxon>Viridiplantae</taxon>
        <taxon>Chlorophyta</taxon>
        <taxon>core chlorophytes</taxon>
        <taxon>Trebouxiophyceae</taxon>
        <taxon>Trebouxiophyceae incertae sedis</taxon>
        <taxon>Coccomyxaceae</taxon>
        <taxon>Coccomyxa</taxon>
    </lineage>
</organism>
<evidence type="ECO:0000313" key="1">
    <source>
        <dbReference type="EMBL" id="CAK0764122.1"/>
    </source>
</evidence>
<gene>
    <name evidence="1" type="ORF">CVIRNUC_003126</name>
</gene>
<reference evidence="1 2" key="1">
    <citation type="submission" date="2023-10" db="EMBL/GenBank/DDBJ databases">
        <authorList>
            <person name="Maclean D."/>
            <person name="Macfadyen A."/>
        </authorList>
    </citation>
    <scope>NUCLEOTIDE SEQUENCE [LARGE SCALE GENOMIC DNA]</scope>
</reference>
<accession>A0AAV1HZC0</accession>
<protein>
    <submittedName>
        <fullName evidence="1">Uncharacterized protein</fullName>
    </submittedName>
</protein>
<proteinExistence type="predicted"/>
<keyword evidence="2" id="KW-1185">Reference proteome</keyword>
<comment type="caution">
    <text evidence="1">The sequence shown here is derived from an EMBL/GenBank/DDBJ whole genome shotgun (WGS) entry which is preliminary data.</text>
</comment>
<dbReference type="EMBL" id="CAUYUE010000004">
    <property type="protein sequence ID" value="CAK0764122.1"/>
    <property type="molecule type" value="Genomic_DNA"/>
</dbReference>
<sequence>MKGFHGLGHDAFLAALAGLSPELHIFDILGSLGYSYTGMIVLLRLQKAPDVAHWWTTSYRCFRALGLLTCILRCAAGAGSITSDNIQGPTDVAAADASSLLKEAEGLHWAQRNATLGARQ</sequence>
<dbReference type="AlphaFoldDB" id="A0AAV1HZC0"/>
<name>A0AAV1HZC0_9CHLO</name>
<dbReference type="Proteomes" id="UP001314263">
    <property type="component" value="Unassembled WGS sequence"/>
</dbReference>